<gene>
    <name evidence="1" type="ORF">ACFSL4_01650</name>
</gene>
<evidence type="ECO:0000313" key="1">
    <source>
        <dbReference type="EMBL" id="MFD1656970.1"/>
    </source>
</evidence>
<reference evidence="2" key="1">
    <citation type="journal article" date="2019" name="Int. J. Syst. Evol. Microbiol.">
        <title>The Global Catalogue of Microorganisms (GCM) 10K type strain sequencing project: providing services to taxonomists for standard genome sequencing and annotation.</title>
        <authorList>
            <consortium name="The Broad Institute Genomics Platform"/>
            <consortium name="The Broad Institute Genome Sequencing Center for Infectious Disease"/>
            <person name="Wu L."/>
            <person name="Ma J."/>
        </authorList>
    </citation>
    <scope>NUCLEOTIDE SEQUENCE [LARGE SCALE GENOMIC DNA]</scope>
    <source>
        <strain evidence="2">CGMCC 1.12470</strain>
    </source>
</reference>
<dbReference type="Proteomes" id="UP001597261">
    <property type="component" value="Unassembled WGS sequence"/>
</dbReference>
<name>A0ABW4II23_9ACTN</name>
<dbReference type="RefSeq" id="WP_381077365.1">
    <property type="nucleotide sequence ID" value="NZ_JBHUDX010000004.1"/>
</dbReference>
<dbReference type="EMBL" id="JBHUDX010000004">
    <property type="protein sequence ID" value="MFD1656970.1"/>
    <property type="molecule type" value="Genomic_DNA"/>
</dbReference>
<comment type="caution">
    <text evidence="1">The sequence shown here is derived from an EMBL/GenBank/DDBJ whole genome shotgun (WGS) entry which is preliminary data.</text>
</comment>
<evidence type="ECO:0008006" key="3">
    <source>
        <dbReference type="Google" id="ProtNLM"/>
    </source>
</evidence>
<keyword evidence="2" id="KW-1185">Reference proteome</keyword>
<evidence type="ECO:0000313" key="2">
    <source>
        <dbReference type="Proteomes" id="UP001597261"/>
    </source>
</evidence>
<organism evidence="1 2">
    <name type="scientific">Streptomyces caeni</name>
    <dbReference type="NCBI Taxonomy" id="2307231"/>
    <lineage>
        <taxon>Bacteria</taxon>
        <taxon>Bacillati</taxon>
        <taxon>Actinomycetota</taxon>
        <taxon>Actinomycetes</taxon>
        <taxon>Kitasatosporales</taxon>
        <taxon>Streptomycetaceae</taxon>
        <taxon>Streptomyces</taxon>
    </lineage>
</organism>
<protein>
    <recommendedName>
        <fullName evidence="3">Transcription factor zinc-finger domain-containing protein</fullName>
    </recommendedName>
</protein>
<sequence>MAFDPSDYCPNPKCGGSADACGCPADHNTQDLMGCPHCNGLWYRSHGSMSTTCLHPQCGRDGSVVTRAAKYAPAFDADGKPLEGGEPW</sequence>
<accession>A0ABW4II23</accession>
<proteinExistence type="predicted"/>